<dbReference type="AlphaFoldDB" id="B3RND2"/>
<dbReference type="RefSeq" id="XP_002109834.1">
    <property type="nucleotide sequence ID" value="XM_002109798.1"/>
</dbReference>
<dbReference type="InterPro" id="IPR029060">
    <property type="entry name" value="PIN-like_dom_sf"/>
</dbReference>
<dbReference type="OrthoDB" id="548295at2759"/>
<dbReference type="SMART" id="SM00670">
    <property type="entry name" value="PINc"/>
    <property type="match status" value="1"/>
</dbReference>
<evidence type="ECO:0000313" key="3">
    <source>
        <dbReference type="EMBL" id="EDV28000.1"/>
    </source>
</evidence>
<dbReference type="Proteomes" id="UP000009022">
    <property type="component" value="Unassembled WGS sequence"/>
</dbReference>
<feature type="compositionally biased region" description="Acidic residues" evidence="1">
    <location>
        <begin position="1"/>
        <end position="19"/>
    </location>
</feature>
<dbReference type="FunCoup" id="B3RND2">
    <property type="interactions" value="720"/>
</dbReference>
<dbReference type="eggNOG" id="KOG4689">
    <property type="taxonomic scope" value="Eukaryota"/>
</dbReference>
<feature type="region of interest" description="Disordered" evidence="1">
    <location>
        <begin position="1"/>
        <end position="29"/>
    </location>
</feature>
<name>B3RND2_TRIAD</name>
<dbReference type="GeneID" id="6750483"/>
<dbReference type="PhylomeDB" id="B3RND2"/>
<dbReference type="InterPro" id="IPR052626">
    <property type="entry name" value="SWT1_Regulator"/>
</dbReference>
<dbReference type="InterPro" id="IPR002716">
    <property type="entry name" value="PIN_dom"/>
</dbReference>
<organism evidence="3 4">
    <name type="scientific">Trichoplax adhaerens</name>
    <name type="common">Trichoplax reptans</name>
    <dbReference type="NCBI Taxonomy" id="10228"/>
    <lineage>
        <taxon>Eukaryota</taxon>
        <taxon>Metazoa</taxon>
        <taxon>Placozoa</taxon>
        <taxon>Uniplacotomia</taxon>
        <taxon>Trichoplacea</taxon>
        <taxon>Trichoplacidae</taxon>
        <taxon>Trichoplax</taxon>
    </lineage>
</organism>
<dbReference type="Gene3D" id="3.40.50.1010">
    <property type="entry name" value="5'-nuclease"/>
    <property type="match status" value="1"/>
</dbReference>
<dbReference type="STRING" id="10228.B3RND2"/>
<dbReference type="HOGENOM" id="CLU_464891_0_0_1"/>
<evidence type="ECO:0000256" key="1">
    <source>
        <dbReference type="SAM" id="MobiDB-lite"/>
    </source>
</evidence>
<dbReference type="InParanoid" id="B3RND2"/>
<sequence>MDEQDDELGVDMEIDADADSESKMASGQREEILNDTLSATEGDKNYKLFIIVDTNILLSHLEMVTLLKDKQIKGYGYPVLVIPWIVVEELDALKTLRRNTTQKFSKGKDKSCELSLETHARTAINFLYKSFALNHPRIHGQTLDEIQEQKTLFAASTNDDYILQCCLFYRGKINNPMEASSKKNTVVLFSNDKNLCTKALINGIKTFNSKTILELVYLGINVFQIEEIDTLTMQDVHSIEMLEVGEFPNDANTCMRTSSCQTEDHTISWHAVVDNVRSVIEEVVPEFVTSEFRRVFDDTWMDIVAVKPPWNCYELLYLLQKHWIAVFGNVLSRDSKQFIDLLQQKFRNNGLDIGSSDTKDILVSCMELMKYINCRPEYMTISQKGIKVIKLLQEKMVVENSNQYTDDYNSSLLAQSCNDFLIPDAQTTGFPGFNHETSKTRIIFYQIWDSANNLCNLLSSQLKVIDVNREISETPFNGTSLGATLYTRQIIDRLHSLIRALIRVRNVNDSCTKEVKREIFKELQKALLAYTTLAYNEEFNNISVDEIVDLYDDIKTRQYFQQYLDKFQMLLDKINHLIGTVDETNRN</sequence>
<dbReference type="CTD" id="6750483"/>
<keyword evidence="4" id="KW-1185">Reference proteome</keyword>
<reference evidence="3 4" key="1">
    <citation type="journal article" date="2008" name="Nature">
        <title>The Trichoplax genome and the nature of placozoans.</title>
        <authorList>
            <person name="Srivastava M."/>
            <person name="Begovic E."/>
            <person name="Chapman J."/>
            <person name="Putnam N.H."/>
            <person name="Hellsten U."/>
            <person name="Kawashima T."/>
            <person name="Kuo A."/>
            <person name="Mitros T."/>
            <person name="Salamov A."/>
            <person name="Carpenter M.L."/>
            <person name="Signorovitch A.Y."/>
            <person name="Moreno M.A."/>
            <person name="Kamm K."/>
            <person name="Grimwood J."/>
            <person name="Schmutz J."/>
            <person name="Shapiro H."/>
            <person name="Grigoriev I.V."/>
            <person name="Buss L.W."/>
            <person name="Schierwater B."/>
            <person name="Dellaporta S.L."/>
            <person name="Rokhsar D.S."/>
        </authorList>
    </citation>
    <scope>NUCLEOTIDE SEQUENCE [LARGE SCALE GENOMIC DNA]</scope>
    <source>
        <strain evidence="3 4">Grell-BS-1999</strain>
    </source>
</reference>
<dbReference type="SUPFAM" id="SSF88723">
    <property type="entry name" value="PIN domain-like"/>
    <property type="match status" value="1"/>
</dbReference>
<gene>
    <name evidence="3" type="ORF">TRIADDRAFT_63628</name>
</gene>
<dbReference type="GO" id="GO:0005634">
    <property type="term" value="C:nucleus"/>
    <property type="evidence" value="ECO:0000318"/>
    <property type="project" value="GO_Central"/>
</dbReference>
<proteinExistence type="predicted"/>
<dbReference type="Pfam" id="PF13638">
    <property type="entry name" value="PIN_4"/>
    <property type="match status" value="1"/>
</dbReference>
<evidence type="ECO:0000313" key="4">
    <source>
        <dbReference type="Proteomes" id="UP000009022"/>
    </source>
</evidence>
<dbReference type="KEGG" id="tad:TRIADDRAFT_63628"/>
<dbReference type="EMBL" id="DS985242">
    <property type="protein sequence ID" value="EDV28000.1"/>
    <property type="molecule type" value="Genomic_DNA"/>
</dbReference>
<dbReference type="PANTHER" id="PTHR16161:SF0">
    <property type="entry name" value="TRANSCRIPTIONAL PROTEIN SWT1"/>
    <property type="match status" value="1"/>
</dbReference>
<feature type="domain" description="PIN" evidence="2">
    <location>
        <begin position="48"/>
        <end position="197"/>
    </location>
</feature>
<dbReference type="CDD" id="cd18727">
    <property type="entry name" value="PIN_Swt1-like"/>
    <property type="match status" value="1"/>
</dbReference>
<accession>B3RND2</accession>
<evidence type="ECO:0000259" key="2">
    <source>
        <dbReference type="SMART" id="SM00670"/>
    </source>
</evidence>
<dbReference type="PANTHER" id="PTHR16161">
    <property type="entry name" value="TRANSCRIPTIONAL PROTEIN SWT1"/>
    <property type="match status" value="1"/>
</dbReference>
<protein>
    <recommendedName>
        <fullName evidence="2">PIN domain-containing protein</fullName>
    </recommendedName>
</protein>